<feature type="transmembrane region" description="Helical" evidence="1">
    <location>
        <begin position="60"/>
        <end position="78"/>
    </location>
</feature>
<reference evidence="2 3" key="1">
    <citation type="submission" date="2016-03" db="EMBL/GenBank/DDBJ databases">
        <title>Comparison of Bacillus endophyticus and B. anthracis characteristics using whole genome sequence analysis and microbiological techniques.</title>
        <authorList>
            <person name="Lekota K.E."/>
            <person name="Mafofo J."/>
            <person name="Rees J."/>
            <person name="Muchadeyi F.C."/>
            <person name="Madoroba E."/>
            <person name="Van Heerden H."/>
        </authorList>
    </citation>
    <scope>NUCLEOTIDE SEQUENCE [LARGE SCALE GENOMIC DNA]</scope>
    <source>
        <strain evidence="2 3">3631_10C</strain>
    </source>
</reference>
<keyword evidence="1" id="KW-1133">Transmembrane helix</keyword>
<sequence>MIEFFLAVFLTVTLHELGHIFSIIIFNYTEGRDLFNFKVEFNFKYFYVVNEKYSNPIKNLIVSLSGSLFPVLLSILLINVMNSNFVNIVFLTSLFNLLFLHPRLPDGQNILNSLEEMRRTP</sequence>
<evidence type="ECO:0000313" key="3">
    <source>
        <dbReference type="Proteomes" id="UP000250174"/>
    </source>
</evidence>
<dbReference type="Proteomes" id="UP000250174">
    <property type="component" value="Unassembled WGS sequence"/>
</dbReference>
<keyword evidence="1" id="KW-0812">Transmembrane</keyword>
<gene>
    <name evidence="2" type="ORF">A3864_18660</name>
</gene>
<name>A0AAX1Q6N7_9BACI</name>
<dbReference type="AlphaFoldDB" id="A0AAX1Q6N7"/>
<evidence type="ECO:0008006" key="4">
    <source>
        <dbReference type="Google" id="ProtNLM"/>
    </source>
</evidence>
<comment type="caution">
    <text evidence="2">The sequence shown here is derived from an EMBL/GenBank/DDBJ whole genome shotgun (WGS) entry which is preliminary data.</text>
</comment>
<keyword evidence="1" id="KW-0472">Membrane</keyword>
<protein>
    <recommendedName>
        <fullName evidence="4">Peptidase M50 domain-containing protein</fullName>
    </recommendedName>
</protein>
<organism evidence="2 3">
    <name type="scientific">Priestia endophytica</name>
    <dbReference type="NCBI Taxonomy" id="135735"/>
    <lineage>
        <taxon>Bacteria</taxon>
        <taxon>Bacillati</taxon>
        <taxon>Bacillota</taxon>
        <taxon>Bacilli</taxon>
        <taxon>Bacillales</taxon>
        <taxon>Bacillaceae</taxon>
        <taxon>Priestia</taxon>
    </lineage>
</organism>
<evidence type="ECO:0000313" key="2">
    <source>
        <dbReference type="EMBL" id="RAS74472.1"/>
    </source>
</evidence>
<accession>A0AAX1Q6N7</accession>
<dbReference type="EMBL" id="LVYK01000049">
    <property type="protein sequence ID" value="RAS74472.1"/>
    <property type="molecule type" value="Genomic_DNA"/>
</dbReference>
<proteinExistence type="predicted"/>
<evidence type="ECO:0000256" key="1">
    <source>
        <dbReference type="SAM" id="Phobius"/>
    </source>
</evidence>